<feature type="active site" description="Tele-phosphohistidine intermediate" evidence="2">
    <location>
        <position position="70"/>
    </location>
</feature>
<sequence>MNQSMRLCHRIQHGSFPCELSFSLFQLQQVKVIDIDERNSNSNGSYNPTGTAEEAHCNQRLMAQIYVCRHGQDMDNVAGILNGHRDEPLSALGKSQAAALAQKVKDEQLQLNAIYTSPLRRAKETAEEVGRSTGVPVVVMADLIERDFGVLTGKPYADIPKYAGENVVQTDKVLYFLSAEGSETFDKCIERAHRVLNDVDARHKGDHVLLVCHGDIGKMLVAARKGMGWRDGLEAPYFANTEVRQL</sequence>
<dbReference type="Pfam" id="PF00300">
    <property type="entry name" value="His_Phos_1"/>
    <property type="match status" value="1"/>
</dbReference>
<proteinExistence type="predicted"/>
<dbReference type="Gene3D" id="3.40.50.1240">
    <property type="entry name" value="Phosphoglycerate mutase-like"/>
    <property type="match status" value="1"/>
</dbReference>
<evidence type="ECO:0000256" key="2">
    <source>
        <dbReference type="PIRSR" id="PIRSR613078-1"/>
    </source>
</evidence>
<dbReference type="PANTHER" id="PTHR46517">
    <property type="entry name" value="FRUCTOSE-2,6-BISPHOSPHATASE TIGAR"/>
    <property type="match status" value="1"/>
</dbReference>
<comment type="caution">
    <text evidence="4">The sequence shown here is derived from an EMBL/GenBank/DDBJ whole genome shotgun (WGS) entry which is preliminary data.</text>
</comment>
<dbReference type="PANTHER" id="PTHR46517:SF1">
    <property type="entry name" value="FRUCTOSE-2,6-BISPHOSPHATASE TIGAR"/>
    <property type="match status" value="1"/>
</dbReference>
<gene>
    <name evidence="4" type="ORF">STCU_03908</name>
</gene>
<keyword evidence="1" id="KW-0378">Hydrolase</keyword>
<dbReference type="SMART" id="SM00855">
    <property type="entry name" value="PGAM"/>
    <property type="match status" value="1"/>
</dbReference>
<feature type="binding site" evidence="3">
    <location>
        <begin position="69"/>
        <end position="76"/>
    </location>
    <ligand>
        <name>substrate</name>
    </ligand>
</feature>
<evidence type="ECO:0000256" key="3">
    <source>
        <dbReference type="PIRSR" id="PIRSR613078-2"/>
    </source>
</evidence>
<dbReference type="GO" id="GO:0045820">
    <property type="term" value="P:negative regulation of glycolytic process"/>
    <property type="evidence" value="ECO:0007669"/>
    <property type="project" value="TreeGrafter"/>
</dbReference>
<dbReference type="InterPro" id="IPR013078">
    <property type="entry name" value="His_Pase_superF_clade-1"/>
</dbReference>
<organism evidence="4 5">
    <name type="scientific">Strigomonas culicis</name>
    <dbReference type="NCBI Taxonomy" id="28005"/>
    <lineage>
        <taxon>Eukaryota</taxon>
        <taxon>Discoba</taxon>
        <taxon>Euglenozoa</taxon>
        <taxon>Kinetoplastea</taxon>
        <taxon>Metakinetoplastina</taxon>
        <taxon>Trypanosomatida</taxon>
        <taxon>Trypanosomatidae</taxon>
        <taxon>Strigomonadinae</taxon>
        <taxon>Strigomonas</taxon>
    </lineage>
</organism>
<dbReference type="InterPro" id="IPR051695">
    <property type="entry name" value="Phosphoglycerate_Mutase"/>
</dbReference>
<feature type="active site" description="Proton donor/acceptor" evidence="2">
    <location>
        <position position="145"/>
    </location>
</feature>
<accession>S9VUC1</accession>
<protein>
    <submittedName>
        <fullName evidence="4">Phosphoglycerate mutase</fullName>
    </submittedName>
</protein>
<evidence type="ECO:0000256" key="1">
    <source>
        <dbReference type="ARBA" id="ARBA00022801"/>
    </source>
</evidence>
<dbReference type="GO" id="GO:0005829">
    <property type="term" value="C:cytosol"/>
    <property type="evidence" value="ECO:0007669"/>
    <property type="project" value="TreeGrafter"/>
</dbReference>
<dbReference type="InterPro" id="IPR029033">
    <property type="entry name" value="His_PPase_superfam"/>
</dbReference>
<feature type="binding site" evidence="3">
    <location>
        <position position="121"/>
    </location>
    <ligand>
        <name>substrate</name>
    </ligand>
</feature>
<evidence type="ECO:0000313" key="4">
    <source>
        <dbReference type="EMBL" id="EPY30756.1"/>
    </source>
</evidence>
<evidence type="ECO:0000313" key="5">
    <source>
        <dbReference type="Proteomes" id="UP000015354"/>
    </source>
</evidence>
<dbReference type="EMBL" id="ATMH01003908">
    <property type="protein sequence ID" value="EPY30756.1"/>
    <property type="molecule type" value="Genomic_DNA"/>
</dbReference>
<dbReference type="GO" id="GO:0004331">
    <property type="term" value="F:fructose-2,6-bisphosphate 2-phosphatase activity"/>
    <property type="evidence" value="ECO:0007669"/>
    <property type="project" value="TreeGrafter"/>
</dbReference>
<dbReference type="Proteomes" id="UP000015354">
    <property type="component" value="Unassembled WGS sequence"/>
</dbReference>
<dbReference type="AlphaFoldDB" id="S9VUC1"/>
<dbReference type="GO" id="GO:0043456">
    <property type="term" value="P:regulation of pentose-phosphate shunt"/>
    <property type="evidence" value="ECO:0007669"/>
    <property type="project" value="TreeGrafter"/>
</dbReference>
<dbReference type="InterPro" id="IPR001345">
    <property type="entry name" value="PG/BPGM_mutase_AS"/>
</dbReference>
<dbReference type="CDD" id="cd07067">
    <property type="entry name" value="HP_PGM_like"/>
    <property type="match status" value="1"/>
</dbReference>
<name>S9VUC1_9TRYP</name>
<dbReference type="SUPFAM" id="SSF53254">
    <property type="entry name" value="Phosphoglycerate mutase-like"/>
    <property type="match status" value="1"/>
</dbReference>
<reference evidence="4 5" key="1">
    <citation type="journal article" date="2013" name="PLoS ONE">
        <title>Predicting the Proteins of Angomonas deanei, Strigomonas culicis and Their Respective Endosymbionts Reveals New Aspects of the Trypanosomatidae Family.</title>
        <authorList>
            <person name="Motta M.C."/>
            <person name="Martins A.C."/>
            <person name="de Souza S.S."/>
            <person name="Catta-Preta C.M."/>
            <person name="Silva R."/>
            <person name="Klein C.C."/>
            <person name="de Almeida L.G."/>
            <person name="de Lima Cunha O."/>
            <person name="Ciapina L.P."/>
            <person name="Brocchi M."/>
            <person name="Colabardini A.C."/>
            <person name="de Araujo Lima B."/>
            <person name="Machado C.R."/>
            <person name="de Almeida Soares C.M."/>
            <person name="Probst C.M."/>
            <person name="de Menezes C.B."/>
            <person name="Thompson C.E."/>
            <person name="Bartholomeu D.C."/>
            <person name="Gradia D.F."/>
            <person name="Pavoni D.P."/>
            <person name="Grisard E.C."/>
            <person name="Fantinatti-Garboggini F."/>
            <person name="Marchini F.K."/>
            <person name="Rodrigues-Luiz G.F."/>
            <person name="Wagner G."/>
            <person name="Goldman G.H."/>
            <person name="Fietto J.L."/>
            <person name="Elias M.C."/>
            <person name="Goldman M.H."/>
            <person name="Sagot M.F."/>
            <person name="Pereira M."/>
            <person name="Stoco P.H."/>
            <person name="de Mendonca-Neto R.P."/>
            <person name="Teixeira S.M."/>
            <person name="Maciel T.E."/>
            <person name="de Oliveira Mendes T.A."/>
            <person name="Urmenyi T.P."/>
            <person name="de Souza W."/>
            <person name="Schenkman S."/>
            <person name="de Vasconcelos A.T."/>
        </authorList>
    </citation>
    <scope>NUCLEOTIDE SEQUENCE [LARGE SCALE GENOMIC DNA]</scope>
</reference>
<keyword evidence="5" id="KW-1185">Reference proteome</keyword>
<dbReference type="PROSITE" id="PS00175">
    <property type="entry name" value="PG_MUTASE"/>
    <property type="match status" value="1"/>
</dbReference>
<dbReference type="OrthoDB" id="354304at2759"/>